<keyword evidence="8 10" id="KW-0143">Chaperone</keyword>
<evidence type="ECO:0000256" key="5">
    <source>
        <dbReference type="ARBA" id="ARBA00022553"/>
    </source>
</evidence>
<dbReference type="PROSITE" id="PS00675">
    <property type="entry name" value="SIGMA54_INTERACT_1"/>
    <property type="match status" value="1"/>
</dbReference>
<keyword evidence="7 10" id="KW-0067">ATP-binding</keyword>
<evidence type="ECO:0000256" key="3">
    <source>
        <dbReference type="ARBA" id="ARBA00007188"/>
    </source>
</evidence>
<evidence type="ECO:0000259" key="12">
    <source>
        <dbReference type="PROSITE" id="PS50234"/>
    </source>
</evidence>
<dbReference type="SUPFAM" id="SSF53300">
    <property type="entry name" value="vWA-like"/>
    <property type="match status" value="1"/>
</dbReference>
<dbReference type="EMBL" id="HG793131">
    <property type="protein sequence ID" value="CDK29573.1"/>
    <property type="molecule type" value="Genomic_DNA"/>
</dbReference>
<dbReference type="FunFam" id="3.40.50.300:FF:000582">
    <property type="entry name" value="Midasin"/>
    <property type="match status" value="1"/>
</dbReference>
<feature type="region of interest" description="Disordered" evidence="11">
    <location>
        <begin position="765"/>
        <end position="787"/>
    </location>
</feature>
<dbReference type="CDD" id="cd00009">
    <property type="entry name" value="AAA"/>
    <property type="match status" value="3"/>
</dbReference>
<feature type="compositionally biased region" description="Acidic residues" evidence="11">
    <location>
        <begin position="4347"/>
        <end position="4411"/>
    </location>
</feature>
<dbReference type="GO" id="GO:0110136">
    <property type="term" value="P:protein-RNA complex remodeling"/>
    <property type="evidence" value="ECO:0007669"/>
    <property type="project" value="EnsemblFungi"/>
</dbReference>
<evidence type="ECO:0000256" key="7">
    <source>
        <dbReference type="ARBA" id="ARBA00022840"/>
    </source>
</evidence>
<feature type="compositionally biased region" description="Basic and acidic residues" evidence="11">
    <location>
        <begin position="4581"/>
        <end position="4592"/>
    </location>
</feature>
<evidence type="ECO:0000256" key="10">
    <source>
        <dbReference type="PIRNR" id="PIRNR010340"/>
    </source>
</evidence>
<comment type="function">
    <text evidence="10">Nuclear chaperone required for maturation and nuclear export of pre-60S ribosome subunits.</text>
</comment>
<feature type="compositionally biased region" description="Acidic residues" evidence="11">
    <location>
        <begin position="4136"/>
        <end position="4146"/>
    </location>
</feature>
<evidence type="ECO:0000256" key="1">
    <source>
        <dbReference type="ARBA" id="ARBA00004604"/>
    </source>
</evidence>
<dbReference type="GeneID" id="34522945"/>
<dbReference type="Gene3D" id="3.40.50.410">
    <property type="entry name" value="von Willebrand factor, type A domain"/>
    <property type="match status" value="1"/>
</dbReference>
<comment type="similarity">
    <text evidence="3 10">Belongs to the midasin family.</text>
</comment>
<dbReference type="InterPro" id="IPR002035">
    <property type="entry name" value="VWF_A"/>
</dbReference>
<dbReference type="SMART" id="SM00382">
    <property type="entry name" value="AAA"/>
    <property type="match status" value="6"/>
</dbReference>
<feature type="compositionally biased region" description="Basic and acidic residues" evidence="11">
    <location>
        <begin position="4520"/>
        <end position="4547"/>
    </location>
</feature>
<dbReference type="Pfam" id="PF21108">
    <property type="entry name" value="MDN1_4th"/>
    <property type="match status" value="1"/>
</dbReference>
<dbReference type="InterPro" id="IPR025662">
    <property type="entry name" value="Sigma_54_int_dom_ATP-bd_1"/>
</dbReference>
<dbReference type="GO" id="GO:0005654">
    <property type="term" value="C:nucleoplasm"/>
    <property type="evidence" value="ECO:0007669"/>
    <property type="project" value="UniProtKB-SubCell"/>
</dbReference>
<dbReference type="Pfam" id="PF17865">
    <property type="entry name" value="AAA_lid_5"/>
    <property type="match status" value="1"/>
</dbReference>
<sequence length="4949" mass="558827">MSESQAMLNIMDSQILLDLTKVDHIIGAYRSVYERRSIPAFYRFDKQKNNAENLFILSSFFLYESITAPIALAYSDILLELTARAITNEEVENYCISQFELKPRQIPGSLVLSAVAKAHSPDLGSLVEFFLAEKNFFQKLDTEIANEELQEILLAFYRLLRTDRQRYHRFVQPSVLYSCMNSESSSSVNKYLSIQILYQYLSLSEAARNTMLKNYLGNQSLKSHYEGDRDVDLSYLNLLEAKRLANITTVKNTTYDEHKCTEWVNIKPEDLSRGVAIVGEILVPDLPTLANPHREALFTTSQFVPIAKSSRALREIAQCIKTCTPVMLVGASGSGKTFLVNEAASLMKLKSDDVIKIHLNQQTDSKLLLGTYSSGSQPGSFEWKSGILTTAVREGKWVFVEDIDKAPTEVLSVLLGLLEKRELLIPSRGEVIRAANGFQLLATLSIREDNDSVPDLIGSRMWKTVYTEQLDTSDLSQILLAKFPVLRNLLPVFLKCFFDVEHFYTSKKFLAMNRGSQPRNISTRDLMKFCKRCERSFQKFGLVSSDDLMQQELYDTLFQEAVDCFSSSIADQTALEALIKQIGESLEIPTSRINLHVNKHVPTFNNSDDHLSIGRAILSKAVGFASIKKNSKSSGSFARTNHSLRLMEKVGVSISMVEPVLLVGETGTGKTTVVQQVASLLGKKLVVINVSQQTEVSDLLGGFKPVTAKTIALPVQEVFEELFNRTFSAKKNAQFLQLLSKCFNKSQWKAVGRLWKEACKMADSHLTKPEKEDSEEGEARKKRKLNDNDKERLHKEWSSFKSQVSDFEKEMVNVENSFVFRFVEGSLVKAVRNGDWLLLDEINLAAPETLESISDLLSEDIQQRNVLLSEKGDIEKVLAHQEFRIFGCMNPATDVGKKELPSGIRSKFSEVYVSSPGDDISDLLMIIDKYIGAYVLADEWCGNDIAELYIAAKKMSDENRIVDSSNQRPHFSIRTLTRTLTYVRDIISIYGLRRSLFEAFCMSFLTLLDASSEQILKPLIEKYTIQRLKNAKSVLSQIPPDPSSHDAEFVQFKYYWMRRGPLTPQPQAHYIITPFVEKNLLNLVRASSSRRFPVLIQGPTSSGKTSMIHYLAKITGHKFVRINNHEHTDLQEYLGTYVSDDTGKLVFKEGILVDALRNGHWIVLDELNLAPTDVLEALNRLLDDNRELFIPETQEIIRPHPHFMLFATQNPPGLYGGRKVLSKAFRNRFLELHFDDIPQDELEVILRERCQIAPTYAKKIVAVYKELTVQRQSTRLFEEKNSFATLRDLFRWATREAVGYEQLAANGYMLLAERVRKPDEKAVVQKAVEKIMKVKLDMDAYYSQLEDPKVLSVDSNVIWTKAMRRLAVLVKTAMEYNEPILLVGETGCGKTTICQLLADISGKELISVNAHQNMETGDLLGAQRPIRNRTDILRDLISLLKTLLAKIDLTDLEENSLDELLKLFDQNSSSFSDEERTKVQEKKVQTKALFQWSDGPLIQALKTGSFFLLDEISLADDSVLERLNSVLEPERTILLAEKGSDEDSIVAREEFKFFATMNPGGDYGKKELSPALRNRFTEIWVPSMEDFDDVRQIVQASLVEGSRNLTNALVDFSKWFAMEFGGGSTSNGVISLRDILAWVRFINSTQDSAQIPPAASLLHGACMVFIDALGTNNTAYLSENEEHLRKLKLKCVHKLSEFAGEDLSVFYGDQPSVTIEEGRLTSGFYSFPTKGDIEGIDSFNLQAPTTAGNAMRVLRAMQVRKPILLEGSPGVGKTSLISALAKATGNPLTRINLSEQTDLIDLFGSDVPAEGGAEGEFVWRDAPFLRAMQRGEWVLLDEMNLASQSVLEGLNACLDHRGEAYIPELDRSFVSHPEFMVFAAQNPQYQGGGRKGLPKSFVNRFSVVYIDMLTGLDLEMIASHLYPNIDTQLCQQMISFVSKLEKQVVIDKAWGASGGPWEFNLRDTLRWLSLMSASSLNPVSSPSDFFQSLIVQRFRSVEDQEHASALFKEIFVELPSRDPYLKVGQNFVQANSELVERSPFIQYTPARNLQPLQCNFDFLETLFRTTKNAWPLILVGPSGSGKSDLIKYAAGLVGAQLIDFPMNNEIDSMDLLGGYEQSDMSREVSDLSRELFRVTREIIAENLCSEESEFNSMLALLQELDGLSHVNGDTTFWELDTTYNKIKEIASSNESLKALDKSFKTLKAKASNGNSALRFQWFDGTLLNAVEKGQWLVLDNANLCNASVLDRLNSLLETNGSLLINECDSDNGSVRIVKPHPNFRLFLTMDPKYGELSRAMRNRGVEMYMDTLDVRATEHDRKILGLSEVSQKESDIIIDMARLHPFSSEVCLPAGYLNGFDSRDVSYSSLLDLSTTPSCQPEIIASIVSFGQISQLGGFAELNSSSAEFSSVNIAFMQAILDPIETLQQNDLAQPFFQLYSDALNKSETLKKDAETILYQSLNPLVNSYLVPLISELAPAITSSEPLYFYTLISRLSKNRRDLERHDSRSKVVKLSELTFIESSAAVANGRALKNIPKLNVFRLTMSLLEFLAEQVNLSTREGSFFQSKGLYELLFRAQIILSVIIDSSHVKDESKLRVLQVEVSKWLKELEMALPGSSDVIDRFSKELSKFSEPLKLTRGFSVQRIWESFRGAYPSSDLGWYYQEKIAVLSAEFDLISQKQFKETFEMVGDLKVMLLEISKASIHRQSDDIDELLEKIAKGIDALNKVSEGFLTAKVHPYKEEFSMIMNFIETYCCKNRSSISTSPKLLELAHQAGRPTLSLTSFTNSVPFKPYPRFFENLWNFKQDDAGVCGLFGNEFMSRLVLSSKDLALVEGRNLDQVLSDLKDLSSAVIFNSGSILVDQVEQFKSILIQWMSSVLLIHSEVFAYAEGMVFHQLVSRLEDPTTIFHATKELGALFQLCPDKNLYNTFFDFIQPALLEIAQADDVRKLGRSWVLFSSALLQLFVPSSSYDPAVSDHMARQLFETEQLSIKSMFESWITAKRSFSGDKSTLLESCLPIEKEGFNDELEVFRPHGSADALFEEWNAFMDSTAGMIPVEKLLKGVDEFSTNIAKELEIFQKNSSRFILRLQTNFGKYADMNDIIAGYVYGMKLGFSLMTSFANSTSYVKDLWTINLKNFFDNEYTMHYIDSTMAVAKACAVEDASAEKFFLHLMKLYSFHKAQGTLSDDLEVAYKQSLTALYYRWTLRRLKEEEKQSIHQGIYKYDDPTVDAEKDFMKMFPDYEDVLDIDTEDTTKDSSLETLFFSIANVYVQTFTESDEYSLQEIVSSGTDLYAELHGSDLLRDTVSSSATLIVPVMDQMFASLNKFQTDSSSEGLDFYHGFSIAETKRAGSIVRKLETAVDRLLKQWPEHATLQNLLRVTREFLTYPVKTPLQRLLQKIEQIYTFIAEWEKYAHSGVSLKEQFEELAQLIISWRRLELSCWKTIFANEDKAVEFNLGAWWFHLFENIIAPALAEERLDQEQSLKFLSAINVFLSQTTYGEFRHRLKLVKAFAAHLNLLGKSILHDSLRNVISFYEQFLPSVKEYEAAGKKKLERDINEVILLASWKDVNVDALKQSARRSHQSLFKIVRKYRTLLNEQLKPLIESGIAFEAKVPSFAFQVNLTNYVEVNVNYSLCEKVESWKERPARLQRSGVVEKNMTHYVDRIAQEFLPTILEMAWDLLSETERLRKETPTVATEDNKKECSALKIQKSRLFSDTIKELRRIGLKLHTTTDIQSALSSVNNVFVSAKALDDKHIEGCDVYFFRMLDLLPRLKAVANNPAQDAPVSDVQKGLVASENLLVSLIATRSTLQTLANNHLGLINLVNEYNTLYSKDEHASLIPVSVHNSMAQKASSLQNYQSLLQKTLEYLIGLVGSCARYASIKVDSSVFTSISARVARWPSSAFPENSEVFTVDQLDEIRSVTGDIENFKDELTQWIVQNAPVSFIGESLLVFLKSLNFDVFSSTSLTAVFNLSDLELSLRQVCISIMLAFQKIIALNEEEEIDEEMDQWLVKTGKRLTQYSKALRTKTIIAKLTKALKTMASIEHNESSSLVSKALMASALPFIRHYQNLVTTVLKKNAENYSETAYGTYLMSSVLFNVAKNGFCSPEEKQTEKQDDNLHDGTGLGDGEGANNVSNDVEDDEELDDYAQEKNKEKDDNEDGDENEDAVDMEGDMAGDLEDAPPEDEEGEENEDGEDDLDEEIDNIDDTDPNAIDEKMWDEESKESKEKESEQMPEDSNSNEDVQGNEDESKQEQENNDDADAQKDDDEVENDEDGEDEEDVGEQQDEVRNEEDEKLEENVDQSEALELPDDMNLDSDNDEDEKEGDAKDDFDDGMDVDEENTDLKEEPAEEENVKDENGEEEDQDNAEEAEGEDIISEGENAEDDEALDRDEEMDAGESNVVEEEQESEGELDDAKGEEADEKDEQDKDTLEGADGVEDEGADEAIDADAAAQQKSGKESEGAQADVQEESEDVGATGAATQQSEEEIKNENDGDNSRDQAKESLKQLGDAMKEFHRRHQEIKEAGEIDDMVDQKSGERPDEFQHLEGETAENQTQALGAADEDQIQHIDDEMAIDEEEEEKTIKNEPTVKEEAETEDVEMETADQDNGDGNTESEARAATVGDRERFAEVFETDGALKEEEDSESEYELIGNDNYAITENPTISLEEARDLWRQSEIASQDLAAGLSEQLRLILEPTLATKLRGDYKTGKRLNMKRIIPYIASQFRKDKIWLRRTKPSKRQYQIMIAVDDSKSMAESQVVKLAFDSITLVSKALTQLEAGALSIVKFGETAQVLHPFERPFSQDSGPKVFQWFDFQQTRTDIRNLVAKSLDIFAHARASGDSELWQLQIIISDGVCEDHATIQRLVRQAREEKIMLVFVVMDGINSNESIMDMSQVSYDPDSNGNMTLKVNKYLDTFPFEFYVVVHNIKELPEMLSLILRQYFTELAST</sequence>
<dbReference type="InterPro" id="IPR011704">
    <property type="entry name" value="ATPase_dyneun-rel_AAA"/>
</dbReference>
<evidence type="ECO:0000313" key="13">
    <source>
        <dbReference type="EMBL" id="CDK29573.1"/>
    </source>
</evidence>
<feature type="region of interest" description="Disordered" evidence="11">
    <location>
        <begin position="4107"/>
        <end position="4620"/>
    </location>
</feature>
<reference evidence="13" key="1">
    <citation type="submission" date="2013-12" db="EMBL/GenBank/DDBJ databases">
        <authorList>
            <person name="Genoscope - CEA"/>
        </authorList>
    </citation>
    <scope>NUCLEOTIDE SEQUENCE</scope>
    <source>
        <strain evidence="13">CBS 1993</strain>
    </source>
</reference>
<keyword evidence="5" id="KW-0597">Phosphoprotein</keyword>
<dbReference type="PROSITE" id="PS50234">
    <property type="entry name" value="VWFA"/>
    <property type="match status" value="1"/>
</dbReference>
<comment type="subcellular location">
    <subcellularLocation>
        <location evidence="1">Nucleus</location>
        <location evidence="1">Nucleolus</location>
    </subcellularLocation>
    <subcellularLocation>
        <location evidence="2">Nucleus</location>
        <location evidence="2">Nucleoplasm</location>
    </subcellularLocation>
</comment>
<dbReference type="InterPro" id="IPR027417">
    <property type="entry name" value="P-loop_NTPase"/>
</dbReference>
<dbReference type="InterPro" id="IPR036465">
    <property type="entry name" value="vWFA_dom_sf"/>
</dbReference>
<dbReference type="Pfam" id="PF17867">
    <property type="entry name" value="AAA_lid_7"/>
    <property type="match status" value="3"/>
</dbReference>
<protein>
    <recommendedName>
        <fullName evidence="4 10">Midasin</fullName>
    </recommendedName>
</protein>
<dbReference type="SUPFAM" id="SSF52540">
    <property type="entry name" value="P-loop containing nucleoside triphosphate hydrolases"/>
    <property type="match status" value="6"/>
</dbReference>
<feature type="compositionally biased region" description="Acidic residues" evidence="11">
    <location>
        <begin position="4254"/>
        <end position="4300"/>
    </location>
</feature>
<dbReference type="PIRSF" id="PIRSF010340">
    <property type="entry name" value="Midasin"/>
    <property type="match status" value="1"/>
</dbReference>
<dbReference type="RefSeq" id="XP_022461557.1">
    <property type="nucleotide sequence ID" value="XM_022606030.1"/>
</dbReference>
<evidence type="ECO:0000256" key="2">
    <source>
        <dbReference type="ARBA" id="ARBA00004642"/>
    </source>
</evidence>
<evidence type="ECO:0000256" key="8">
    <source>
        <dbReference type="ARBA" id="ARBA00023186"/>
    </source>
</evidence>
<dbReference type="InterPro" id="IPR003593">
    <property type="entry name" value="AAA+_ATPase"/>
</dbReference>
<dbReference type="Proteomes" id="UP000019384">
    <property type="component" value="Unassembled WGS sequence"/>
</dbReference>
<keyword evidence="14" id="KW-1185">Reference proteome</keyword>
<evidence type="ECO:0000256" key="6">
    <source>
        <dbReference type="ARBA" id="ARBA00022741"/>
    </source>
</evidence>
<dbReference type="CDD" id="cd01460">
    <property type="entry name" value="vWA_midasin"/>
    <property type="match status" value="1"/>
</dbReference>
<keyword evidence="9 10" id="KW-0539">Nucleus</keyword>
<dbReference type="GO" id="GO:0000055">
    <property type="term" value="P:ribosomal large subunit export from nucleus"/>
    <property type="evidence" value="ECO:0007669"/>
    <property type="project" value="TreeGrafter"/>
</dbReference>
<evidence type="ECO:0000256" key="9">
    <source>
        <dbReference type="ARBA" id="ARBA00023242"/>
    </source>
</evidence>
<dbReference type="HOGENOM" id="CLU_000050_0_2_1"/>
<evidence type="ECO:0000313" key="14">
    <source>
        <dbReference type="Proteomes" id="UP000019384"/>
    </source>
</evidence>
<feature type="domain" description="VWFA" evidence="12">
    <location>
        <begin position="4743"/>
        <end position="4938"/>
    </location>
</feature>
<dbReference type="FunFam" id="3.40.50.300:FF:000142">
    <property type="entry name" value="Midasin"/>
    <property type="match status" value="1"/>
</dbReference>
<dbReference type="FunFam" id="3.40.50.300:FF:000712">
    <property type="entry name" value="Midasin"/>
    <property type="match status" value="1"/>
</dbReference>
<feature type="compositionally biased region" description="Basic and acidic residues" evidence="11">
    <location>
        <begin position="4485"/>
        <end position="4504"/>
    </location>
</feature>
<name>W6MT66_9ASCO</name>
<feature type="compositionally biased region" description="Acidic residues" evidence="11">
    <location>
        <begin position="4434"/>
        <end position="4446"/>
    </location>
</feature>
<accession>W6MT66</accession>
<dbReference type="GO" id="GO:0005524">
    <property type="term" value="F:ATP binding"/>
    <property type="evidence" value="ECO:0007669"/>
    <property type="project" value="UniProtKB-KW"/>
</dbReference>
<dbReference type="InterPro" id="IPR048617">
    <property type="entry name" value="MDN1_AAA_lid_4"/>
</dbReference>
<feature type="compositionally biased region" description="Acidic residues" evidence="11">
    <location>
        <begin position="4156"/>
        <end position="4208"/>
    </location>
</feature>
<keyword evidence="6 10" id="KW-0547">Nucleotide-binding</keyword>
<dbReference type="GO" id="GO:0006364">
    <property type="term" value="P:rRNA processing"/>
    <property type="evidence" value="ECO:0007669"/>
    <property type="project" value="EnsemblFungi"/>
</dbReference>
<dbReference type="Gene3D" id="3.40.50.300">
    <property type="entry name" value="P-loop containing nucleotide triphosphate hydrolases"/>
    <property type="match status" value="6"/>
</dbReference>
<evidence type="ECO:0000256" key="11">
    <source>
        <dbReference type="SAM" id="MobiDB-lite"/>
    </source>
</evidence>
<dbReference type="GO" id="GO:0000027">
    <property type="term" value="P:ribosomal large subunit assembly"/>
    <property type="evidence" value="ECO:0007669"/>
    <property type="project" value="EnsemblFungi"/>
</dbReference>
<feature type="compositionally biased region" description="Basic and acidic residues" evidence="11">
    <location>
        <begin position="4212"/>
        <end position="4230"/>
    </location>
</feature>
<dbReference type="PANTHER" id="PTHR48103:SF2">
    <property type="entry name" value="MIDASIN"/>
    <property type="match status" value="1"/>
</dbReference>
<dbReference type="GO" id="GO:2000200">
    <property type="term" value="P:regulation of ribosomal subunit export from nucleus"/>
    <property type="evidence" value="ECO:0007669"/>
    <property type="project" value="EnsemblFungi"/>
</dbReference>
<feature type="compositionally biased region" description="Acidic residues" evidence="11">
    <location>
        <begin position="4306"/>
        <end position="4340"/>
    </location>
</feature>
<dbReference type="FunFam" id="3.40.50.300:FF:001368">
    <property type="entry name" value="Midasin"/>
    <property type="match status" value="1"/>
</dbReference>
<dbReference type="OrthoDB" id="5186at2759"/>
<feature type="compositionally biased region" description="Basic and acidic residues" evidence="11">
    <location>
        <begin position="4107"/>
        <end position="4119"/>
    </location>
</feature>
<dbReference type="GO" id="GO:0005730">
    <property type="term" value="C:nucleolus"/>
    <property type="evidence" value="ECO:0007669"/>
    <property type="project" value="UniProtKB-SubCell"/>
</dbReference>
<organism evidence="13 14">
    <name type="scientific">Kuraishia capsulata CBS 1993</name>
    <dbReference type="NCBI Taxonomy" id="1382522"/>
    <lineage>
        <taxon>Eukaryota</taxon>
        <taxon>Fungi</taxon>
        <taxon>Dikarya</taxon>
        <taxon>Ascomycota</taxon>
        <taxon>Saccharomycotina</taxon>
        <taxon>Pichiomycetes</taxon>
        <taxon>Pichiales</taxon>
        <taxon>Pichiaceae</taxon>
        <taxon>Kuraishia</taxon>
    </lineage>
</organism>
<reference evidence="13" key="2">
    <citation type="submission" date="2014-02" db="EMBL/GenBank/DDBJ databases">
        <title>Complete DNA sequence of /Kuraishia capsulata/ illustrates novel genomic features among budding yeasts (/Saccharomycotina/).</title>
        <authorList>
            <person name="Morales L."/>
            <person name="Noel B."/>
            <person name="Porcel B."/>
            <person name="Marcet-Houben M."/>
            <person name="Hullo M-F."/>
            <person name="Sacerdot C."/>
            <person name="Tekaia F."/>
            <person name="Leh-Louis V."/>
            <person name="Despons L."/>
            <person name="Khanna V."/>
            <person name="Aury J-M."/>
            <person name="Barbe V."/>
            <person name="Couloux A."/>
            <person name="Labadie K."/>
            <person name="Pelletier E."/>
            <person name="Souciet J-L."/>
            <person name="Boekhout T."/>
            <person name="Gabaldon T."/>
            <person name="Wincker P."/>
            <person name="Dujon B."/>
        </authorList>
    </citation>
    <scope>NUCLEOTIDE SEQUENCE</scope>
    <source>
        <strain evidence="13">CBS 1993</strain>
    </source>
</reference>
<proteinExistence type="inferred from homology"/>
<dbReference type="STRING" id="1382522.W6MT66"/>
<evidence type="ECO:0000256" key="4">
    <source>
        <dbReference type="ARBA" id="ARBA00017143"/>
    </source>
</evidence>
<dbReference type="PANTHER" id="PTHR48103">
    <property type="entry name" value="MIDASIN-RELATED"/>
    <property type="match status" value="1"/>
</dbReference>
<dbReference type="InterPro" id="IPR012099">
    <property type="entry name" value="Midasin"/>
</dbReference>
<feature type="compositionally biased region" description="Acidic residues" evidence="11">
    <location>
        <begin position="4571"/>
        <end position="4580"/>
    </location>
</feature>
<dbReference type="GO" id="GO:0016887">
    <property type="term" value="F:ATP hydrolysis activity"/>
    <property type="evidence" value="ECO:0007669"/>
    <property type="project" value="EnsemblFungi"/>
</dbReference>
<dbReference type="Pfam" id="PF07728">
    <property type="entry name" value="AAA_5"/>
    <property type="match status" value="8"/>
</dbReference>
<feature type="compositionally biased region" description="Acidic residues" evidence="11">
    <location>
        <begin position="4593"/>
        <end position="4607"/>
    </location>
</feature>
<dbReference type="GO" id="GO:0030687">
    <property type="term" value="C:preribosome, large subunit precursor"/>
    <property type="evidence" value="ECO:0007669"/>
    <property type="project" value="TreeGrafter"/>
</dbReference>
<gene>
    <name evidence="13" type="ORF">KUCA_T00005566001</name>
</gene>
<dbReference type="InterPro" id="IPR040848">
    <property type="entry name" value="AAA_lid_7"/>
</dbReference>
<dbReference type="InterPro" id="IPR041190">
    <property type="entry name" value="Midasin_AAA_lid_5"/>
</dbReference>